<evidence type="ECO:0008006" key="7">
    <source>
        <dbReference type="Google" id="ProtNLM"/>
    </source>
</evidence>
<keyword evidence="3" id="KW-0456">Lyase</keyword>
<dbReference type="Gene3D" id="2.60.120.480">
    <property type="entry name" value="Ureidoglycolate hydrolase"/>
    <property type="match status" value="1"/>
</dbReference>
<name>A0A433N725_CHLFR</name>
<dbReference type="STRING" id="211165.GCA_000317285_02850"/>
<dbReference type="InterPro" id="IPR024060">
    <property type="entry name" value="Ureidoglycolate_lyase_dom_sf"/>
</dbReference>
<comment type="caution">
    <text evidence="5">The sequence shown here is derived from an EMBL/GenBank/DDBJ whole genome shotgun (WGS) entry which is preliminary data.</text>
</comment>
<comment type="subunit">
    <text evidence="1">Homodimer.</text>
</comment>
<evidence type="ECO:0000313" key="5">
    <source>
        <dbReference type="EMBL" id="RUR77432.1"/>
    </source>
</evidence>
<organism evidence="5 6">
    <name type="scientific">Chlorogloeopsis fritschii PCC 6912</name>
    <dbReference type="NCBI Taxonomy" id="211165"/>
    <lineage>
        <taxon>Bacteria</taxon>
        <taxon>Bacillati</taxon>
        <taxon>Cyanobacteriota</taxon>
        <taxon>Cyanophyceae</taxon>
        <taxon>Nostocales</taxon>
        <taxon>Chlorogloeopsidaceae</taxon>
        <taxon>Chlorogloeopsis</taxon>
    </lineage>
</organism>
<reference evidence="5 6" key="1">
    <citation type="journal article" date="2019" name="Genome Biol. Evol.">
        <title>Day and night: Metabolic profiles and evolutionary relationships of six axenic non-marine cyanobacteria.</title>
        <authorList>
            <person name="Will S.E."/>
            <person name="Henke P."/>
            <person name="Boedeker C."/>
            <person name="Huang S."/>
            <person name="Brinkmann H."/>
            <person name="Rohde M."/>
            <person name="Jarek M."/>
            <person name="Friedl T."/>
            <person name="Seufert S."/>
            <person name="Schumacher M."/>
            <person name="Overmann J."/>
            <person name="Neumann-Schaal M."/>
            <person name="Petersen J."/>
        </authorList>
    </citation>
    <scope>NUCLEOTIDE SEQUENCE [LARGE SCALE GENOMIC DNA]</scope>
    <source>
        <strain evidence="5 6">PCC 6912</strain>
    </source>
</reference>
<keyword evidence="2" id="KW-0659">Purine metabolism</keyword>
<evidence type="ECO:0000256" key="4">
    <source>
        <dbReference type="ARBA" id="ARBA00047684"/>
    </source>
</evidence>
<accession>A0A433N725</accession>
<dbReference type="SUPFAM" id="SSF51182">
    <property type="entry name" value="RmlC-like cupins"/>
    <property type="match status" value="1"/>
</dbReference>
<dbReference type="GO" id="GO:0000256">
    <property type="term" value="P:allantoin catabolic process"/>
    <property type="evidence" value="ECO:0007669"/>
    <property type="project" value="InterPro"/>
</dbReference>
<evidence type="ECO:0000256" key="2">
    <source>
        <dbReference type="ARBA" id="ARBA00022631"/>
    </source>
</evidence>
<dbReference type="GO" id="GO:0050385">
    <property type="term" value="F:ureidoglycolate lyase activity"/>
    <property type="evidence" value="ECO:0007669"/>
    <property type="project" value="UniProtKB-EC"/>
</dbReference>
<dbReference type="InterPro" id="IPR007247">
    <property type="entry name" value="Ureidogly_lyase"/>
</dbReference>
<proteinExistence type="predicted"/>
<evidence type="ECO:0000313" key="6">
    <source>
        <dbReference type="Proteomes" id="UP000268857"/>
    </source>
</evidence>
<dbReference type="GO" id="GO:0004848">
    <property type="term" value="F:ureidoglycolate hydrolase activity"/>
    <property type="evidence" value="ECO:0007669"/>
    <property type="project" value="InterPro"/>
</dbReference>
<dbReference type="Proteomes" id="UP000268857">
    <property type="component" value="Unassembled WGS sequence"/>
</dbReference>
<dbReference type="InterPro" id="IPR011051">
    <property type="entry name" value="RmlC_Cupin_sf"/>
</dbReference>
<comment type="catalytic activity">
    <reaction evidence="4">
        <text>(S)-ureidoglycolate = urea + glyoxylate</text>
        <dbReference type="Rhea" id="RHEA:11304"/>
        <dbReference type="ChEBI" id="CHEBI:16199"/>
        <dbReference type="ChEBI" id="CHEBI:36655"/>
        <dbReference type="ChEBI" id="CHEBI:57296"/>
        <dbReference type="EC" id="4.3.2.3"/>
    </reaction>
</comment>
<dbReference type="Pfam" id="PF04115">
    <property type="entry name" value="Ureidogly_lyase"/>
    <property type="match status" value="1"/>
</dbReference>
<evidence type="ECO:0000256" key="1">
    <source>
        <dbReference type="ARBA" id="ARBA00011738"/>
    </source>
</evidence>
<gene>
    <name evidence="5" type="ORF">PCC6912_38230</name>
</gene>
<sequence length="193" mass="21649">MSTPSQVLKIPVIDANPENIKPFGYLLGNNVSKPGLEIPFYQGRVIEGENLDFIYRGTATFRTAKIIPGYPAIIWLERHMHMTQLFISLGEAPFIMVMAPPNHEQGENLPDLNQVKALRFPPGHALLLHLGTWHDFPIACEQPVIILTANSDEVVTALSQMKQPGEMNQGDVYKISLPKRLGYEIQLDVSNYE</sequence>
<dbReference type="EMBL" id="RSCJ01000017">
    <property type="protein sequence ID" value="RUR77432.1"/>
    <property type="molecule type" value="Genomic_DNA"/>
</dbReference>
<dbReference type="OrthoDB" id="9804602at2"/>
<evidence type="ECO:0000256" key="3">
    <source>
        <dbReference type="ARBA" id="ARBA00023239"/>
    </source>
</evidence>
<keyword evidence="6" id="KW-1185">Reference proteome</keyword>
<dbReference type="AlphaFoldDB" id="A0A433N725"/>
<dbReference type="GO" id="GO:0006144">
    <property type="term" value="P:purine nucleobase metabolic process"/>
    <property type="evidence" value="ECO:0007669"/>
    <property type="project" value="UniProtKB-KW"/>
</dbReference>
<protein>
    <recommendedName>
        <fullName evidence="7">Ureidoglycolate lyase</fullName>
    </recommendedName>
</protein>
<dbReference type="RefSeq" id="WP_016878503.1">
    <property type="nucleotide sequence ID" value="NZ_AJLN01000079.1"/>
</dbReference>